<keyword evidence="1" id="KW-1133">Transmembrane helix</keyword>
<accession>A0A4R3KU69</accession>
<dbReference type="NCBIfam" id="TIGR02837">
    <property type="entry name" value="spore_II_R"/>
    <property type="match status" value="1"/>
</dbReference>
<dbReference type="AlphaFoldDB" id="A0A4R3KU69"/>
<evidence type="ECO:0000313" key="2">
    <source>
        <dbReference type="EMBL" id="TCS88795.1"/>
    </source>
</evidence>
<evidence type="ECO:0000313" key="3">
    <source>
        <dbReference type="Proteomes" id="UP000294567"/>
    </source>
</evidence>
<dbReference type="InterPro" id="IPR014202">
    <property type="entry name" value="Spore_II_R"/>
</dbReference>
<proteinExistence type="predicted"/>
<reference evidence="2 3" key="1">
    <citation type="submission" date="2019-03" db="EMBL/GenBank/DDBJ databases">
        <title>Genomic Encyclopedia of Type Strains, Phase IV (KMG-IV): sequencing the most valuable type-strain genomes for metagenomic binning, comparative biology and taxonomic classification.</title>
        <authorList>
            <person name="Goeker M."/>
        </authorList>
    </citation>
    <scope>NUCLEOTIDE SEQUENCE [LARGE SCALE GENOMIC DNA]</scope>
    <source>
        <strain evidence="2 3">DSM 26752</strain>
    </source>
</reference>
<keyword evidence="3" id="KW-1185">Reference proteome</keyword>
<protein>
    <submittedName>
        <fullName evidence="2">Stage II sporulation protein R</fullName>
    </submittedName>
</protein>
<dbReference type="Pfam" id="PF09551">
    <property type="entry name" value="Spore_II_R"/>
    <property type="match status" value="1"/>
</dbReference>
<dbReference type="Proteomes" id="UP000294567">
    <property type="component" value="Unassembled WGS sequence"/>
</dbReference>
<feature type="transmembrane region" description="Helical" evidence="1">
    <location>
        <begin position="17"/>
        <end position="36"/>
    </location>
</feature>
<dbReference type="EMBL" id="SMAE01000007">
    <property type="protein sequence ID" value="TCS88795.1"/>
    <property type="molecule type" value="Genomic_DNA"/>
</dbReference>
<keyword evidence="1" id="KW-0812">Transmembrane</keyword>
<comment type="caution">
    <text evidence="2">The sequence shown here is derived from an EMBL/GenBank/DDBJ whole genome shotgun (WGS) entry which is preliminary data.</text>
</comment>
<evidence type="ECO:0000256" key="1">
    <source>
        <dbReference type="SAM" id="Phobius"/>
    </source>
</evidence>
<gene>
    <name evidence="2" type="ORF">EDD65_107152</name>
</gene>
<name>A0A4R3KU69_9FIRM</name>
<sequence length="239" mass="27407">MPEEKYIGGILMKHKRLTLCLVLLVISAVYLIYPYASKKDKDEESFKDEIIRFHIKANSNKEEDQALKLKIRDEILKKMGDKFANSRSIEETRYIILNNIDNIKSISEDLIAKEGKDFSVDVSLGNRKFPTRKYGNIIFPAGEYETLMVSIGEGKGQNWWCVMFPPLCFVEISHGNTSNPEKVLGKVLSEEEVYKLQANKELEEPPIILKSKIIEVFGKTKNNIVNKFLRNIEATTSKN</sequence>
<keyword evidence="1" id="KW-0472">Membrane</keyword>
<organism evidence="2 3">
    <name type="scientific">Keratinibaculum paraultunense</name>
    <dbReference type="NCBI Taxonomy" id="1278232"/>
    <lineage>
        <taxon>Bacteria</taxon>
        <taxon>Bacillati</taxon>
        <taxon>Bacillota</taxon>
        <taxon>Tissierellia</taxon>
        <taxon>Tissierellales</taxon>
        <taxon>Tepidimicrobiaceae</taxon>
        <taxon>Keratinibaculum</taxon>
    </lineage>
</organism>